<protein>
    <submittedName>
        <fullName evidence="1">Uncharacterized protein</fullName>
    </submittedName>
</protein>
<proteinExistence type="predicted"/>
<reference evidence="1" key="1">
    <citation type="submission" date="2016-04" db="EMBL/GenBank/DDBJ databases">
        <authorList>
            <person name="Evans L.H."/>
            <person name="Alamgir A."/>
            <person name="Owens N."/>
            <person name="Weber N.D."/>
            <person name="Virtaneva K."/>
            <person name="Barbian K."/>
            <person name="Babar A."/>
            <person name="Rosenke K."/>
        </authorList>
    </citation>
    <scope>NUCLEOTIDE SEQUENCE</scope>
    <source>
        <strain evidence="1">86-2</strain>
    </source>
</reference>
<evidence type="ECO:0000313" key="1">
    <source>
        <dbReference type="EMBL" id="SBV91805.1"/>
    </source>
</evidence>
<dbReference type="AlphaFoldDB" id="A0A212IXY0"/>
<name>A0A212IXY0_9BACT</name>
<organism evidence="1">
    <name type="scientific">uncultured Dysgonomonas sp</name>
    <dbReference type="NCBI Taxonomy" id="206096"/>
    <lineage>
        <taxon>Bacteria</taxon>
        <taxon>Pseudomonadati</taxon>
        <taxon>Bacteroidota</taxon>
        <taxon>Bacteroidia</taxon>
        <taxon>Bacteroidales</taxon>
        <taxon>Dysgonomonadaceae</taxon>
        <taxon>Dysgonomonas</taxon>
        <taxon>environmental samples</taxon>
    </lineage>
</organism>
<gene>
    <name evidence="1" type="ORF">KL86DYS2_10250</name>
</gene>
<sequence length="75" mass="9275">MTTTIKTKKEAKKLPLYFVILIILIKQDELLQLDKHQHKYHSQYMHLDQFCRCLLLILHLQDIHRCKYRKQYNLH</sequence>
<dbReference type="EMBL" id="FLUL01000001">
    <property type="protein sequence ID" value="SBV91805.1"/>
    <property type="molecule type" value="Genomic_DNA"/>
</dbReference>
<accession>A0A212IXY0</accession>